<dbReference type="SMART" id="SM00382">
    <property type="entry name" value="AAA"/>
    <property type="match status" value="1"/>
</dbReference>
<evidence type="ECO:0000313" key="7">
    <source>
        <dbReference type="EMBL" id="AGH47648.1"/>
    </source>
</evidence>
<evidence type="ECO:0000256" key="3">
    <source>
        <dbReference type="ARBA" id="ARBA00022741"/>
    </source>
</evidence>
<protein>
    <submittedName>
        <fullName evidence="7">ABC transporter ATP-binding protein</fullName>
    </submittedName>
</protein>
<evidence type="ECO:0000256" key="4">
    <source>
        <dbReference type="ARBA" id="ARBA00022840"/>
    </source>
</evidence>
<keyword evidence="8" id="KW-1185">Reference proteome</keyword>
<gene>
    <name evidence="7" type="ORF">C427_5554</name>
</gene>
<dbReference type="InterPro" id="IPR052156">
    <property type="entry name" value="BCAA_Transport_ATP-bd_LivF"/>
</dbReference>
<feature type="domain" description="ABC transporter" evidence="6">
    <location>
        <begin position="2"/>
        <end position="231"/>
    </location>
</feature>
<dbReference type="OrthoDB" id="9776369at2"/>
<evidence type="ECO:0000256" key="1">
    <source>
        <dbReference type="ARBA" id="ARBA00005417"/>
    </source>
</evidence>
<evidence type="ECO:0000259" key="6">
    <source>
        <dbReference type="PROSITE" id="PS50893"/>
    </source>
</evidence>
<keyword evidence="5" id="KW-0029">Amino-acid transport</keyword>
<dbReference type="InterPro" id="IPR017780">
    <property type="entry name" value="ABC_transptr_urea_ATP-bd_UrtE"/>
</dbReference>
<dbReference type="InterPro" id="IPR003439">
    <property type="entry name" value="ABC_transporter-like_ATP-bd"/>
</dbReference>
<dbReference type="AlphaFoldDB" id="K7A3G3"/>
<dbReference type="GO" id="GO:0015658">
    <property type="term" value="F:branched-chain amino acid transmembrane transporter activity"/>
    <property type="evidence" value="ECO:0007669"/>
    <property type="project" value="TreeGrafter"/>
</dbReference>
<dbReference type="eggNOG" id="COG0410">
    <property type="taxonomic scope" value="Bacteria"/>
</dbReference>
<dbReference type="STRING" id="1129794.C427_5554"/>
<dbReference type="Proteomes" id="UP000011864">
    <property type="component" value="Chromosome"/>
</dbReference>
<dbReference type="PANTHER" id="PTHR43820:SF5">
    <property type="entry name" value="HIGH-AFFINITY BRANCHED-CHAIN AMINO ACID TRANSPORT ATP-BINDING PROTEIN"/>
    <property type="match status" value="1"/>
</dbReference>
<organism evidence="7 8">
    <name type="scientific">Paraglaciecola psychrophila 170</name>
    <dbReference type="NCBI Taxonomy" id="1129794"/>
    <lineage>
        <taxon>Bacteria</taxon>
        <taxon>Pseudomonadati</taxon>
        <taxon>Pseudomonadota</taxon>
        <taxon>Gammaproteobacteria</taxon>
        <taxon>Alteromonadales</taxon>
        <taxon>Alteromonadaceae</taxon>
        <taxon>Paraglaciecola</taxon>
    </lineage>
</organism>
<evidence type="ECO:0000256" key="5">
    <source>
        <dbReference type="ARBA" id="ARBA00022970"/>
    </source>
</evidence>
<dbReference type="RefSeq" id="WP_007636725.1">
    <property type="nucleotide sequence ID" value="NC_020514.1"/>
</dbReference>
<dbReference type="PATRIC" id="fig|1129794.4.peg.5530"/>
<dbReference type="InterPro" id="IPR003593">
    <property type="entry name" value="AAA+_ATPase"/>
</dbReference>
<dbReference type="CDD" id="cd03224">
    <property type="entry name" value="ABC_TM1139_LivF_branched"/>
    <property type="match status" value="1"/>
</dbReference>
<proteinExistence type="inferred from homology"/>
<keyword evidence="3" id="KW-0547">Nucleotide-binding</keyword>
<keyword evidence="4 7" id="KW-0067">ATP-binding</keyword>
<dbReference type="KEGG" id="gps:C427_5554"/>
<reference evidence="7 8" key="1">
    <citation type="journal article" date="2013" name="Genome Announc.">
        <title>Complete Genome Sequence of Glaciecola psychrophila Strain 170T.</title>
        <authorList>
            <person name="Yin J."/>
            <person name="Chen J."/>
            <person name="Liu G."/>
            <person name="Yu Y."/>
            <person name="Song L."/>
            <person name="Wang X."/>
            <person name="Qu X."/>
        </authorList>
    </citation>
    <scope>NUCLEOTIDE SEQUENCE [LARGE SCALE GENOMIC DNA]</scope>
    <source>
        <strain evidence="7 8">170</strain>
    </source>
</reference>
<accession>K7A3G3</accession>
<evidence type="ECO:0000313" key="8">
    <source>
        <dbReference type="Proteomes" id="UP000011864"/>
    </source>
</evidence>
<dbReference type="GO" id="GO:0015807">
    <property type="term" value="P:L-amino acid transport"/>
    <property type="evidence" value="ECO:0007669"/>
    <property type="project" value="TreeGrafter"/>
</dbReference>
<dbReference type="Pfam" id="PF00005">
    <property type="entry name" value="ABC_tran"/>
    <property type="match status" value="1"/>
</dbReference>
<sequence length="231" mass="25399">MITLSAVNQKYGGTQILWDLDLAIKPGSRTCIMGRNGVGKTTLLKTIMGLLPISSGKLTFGEQDITHSSVELRPDIGIGYVPQGRHIFPQLTVEENLTVSLNCKRQTSKTIPEHVFELFPVLKEMLHRQGGDLSGGQQQQLAIGRALVLNPDVLILDEPNEGIQPNIVQLIRDVLLKLNREQGMTIILVEQKLPFARAVGEEFVLLEKGQVISNGPMAELTNELVGEYLAV</sequence>
<name>K7A3G3_9ALTE</name>
<dbReference type="EMBL" id="CP003837">
    <property type="protein sequence ID" value="AGH47648.1"/>
    <property type="molecule type" value="Genomic_DNA"/>
</dbReference>
<dbReference type="NCBIfam" id="TIGR03410">
    <property type="entry name" value="urea_trans_UrtE"/>
    <property type="match status" value="1"/>
</dbReference>
<evidence type="ECO:0000256" key="2">
    <source>
        <dbReference type="ARBA" id="ARBA00022448"/>
    </source>
</evidence>
<comment type="similarity">
    <text evidence="1">Belongs to the ABC transporter superfamily.</text>
</comment>
<dbReference type="HOGENOM" id="CLU_000604_1_2_6"/>
<dbReference type="Gene3D" id="3.40.50.300">
    <property type="entry name" value="P-loop containing nucleotide triphosphate hydrolases"/>
    <property type="match status" value="1"/>
</dbReference>
<dbReference type="PROSITE" id="PS50893">
    <property type="entry name" value="ABC_TRANSPORTER_2"/>
    <property type="match status" value="1"/>
</dbReference>
<dbReference type="PANTHER" id="PTHR43820">
    <property type="entry name" value="HIGH-AFFINITY BRANCHED-CHAIN AMINO ACID TRANSPORT ATP-BINDING PROTEIN LIVF"/>
    <property type="match status" value="1"/>
</dbReference>
<dbReference type="InterPro" id="IPR027417">
    <property type="entry name" value="P-loop_NTPase"/>
</dbReference>
<dbReference type="SUPFAM" id="SSF52540">
    <property type="entry name" value="P-loop containing nucleoside triphosphate hydrolases"/>
    <property type="match status" value="1"/>
</dbReference>
<dbReference type="GO" id="GO:0016887">
    <property type="term" value="F:ATP hydrolysis activity"/>
    <property type="evidence" value="ECO:0007669"/>
    <property type="project" value="InterPro"/>
</dbReference>
<keyword evidence="2" id="KW-0813">Transport</keyword>
<dbReference type="GO" id="GO:0005524">
    <property type="term" value="F:ATP binding"/>
    <property type="evidence" value="ECO:0007669"/>
    <property type="project" value="UniProtKB-KW"/>
</dbReference>